<evidence type="ECO:0000313" key="1">
    <source>
        <dbReference type="EMBL" id="MBB5850272.1"/>
    </source>
</evidence>
<gene>
    <name evidence="1" type="ORF">HDA45_000359</name>
</gene>
<comment type="caution">
    <text evidence="1">The sequence shown here is derived from an EMBL/GenBank/DDBJ whole genome shotgun (WGS) entry which is preliminary data.</text>
</comment>
<evidence type="ECO:0000313" key="2">
    <source>
        <dbReference type="Proteomes" id="UP000580861"/>
    </source>
</evidence>
<name>A0A841AVB4_9PSEU</name>
<dbReference type="AlphaFoldDB" id="A0A841AVB4"/>
<dbReference type="RefSeq" id="WP_184891554.1">
    <property type="nucleotide sequence ID" value="NZ_JACHMX010000001.1"/>
</dbReference>
<sequence length="137" mass="15288">MGSVVSGLAGALIGLVGVLLGAGVTSRYQDRRWLREQKLKGAAEFIAAGMHLYESQLSRSDQHRVTTAERVAWQDRLQTGRSQVHLLCRSETREAADKFAGLVWRYEGTKKVSEEADVVEALRGFTDTIRREIRSGR</sequence>
<protein>
    <submittedName>
        <fullName evidence="1">Uncharacterized protein</fullName>
    </submittedName>
</protein>
<keyword evidence="2" id="KW-1185">Reference proteome</keyword>
<accession>A0A841AVB4</accession>
<reference evidence="1 2" key="1">
    <citation type="submission" date="2020-08" db="EMBL/GenBank/DDBJ databases">
        <title>Sequencing the genomes of 1000 actinobacteria strains.</title>
        <authorList>
            <person name="Klenk H.-P."/>
        </authorList>
    </citation>
    <scope>NUCLEOTIDE SEQUENCE [LARGE SCALE GENOMIC DNA]</scope>
    <source>
        <strain evidence="1 2">DSM 45272</strain>
    </source>
</reference>
<organism evidence="1 2">
    <name type="scientific">Amycolatopsis umgeniensis</name>
    <dbReference type="NCBI Taxonomy" id="336628"/>
    <lineage>
        <taxon>Bacteria</taxon>
        <taxon>Bacillati</taxon>
        <taxon>Actinomycetota</taxon>
        <taxon>Actinomycetes</taxon>
        <taxon>Pseudonocardiales</taxon>
        <taxon>Pseudonocardiaceae</taxon>
        <taxon>Amycolatopsis</taxon>
    </lineage>
</organism>
<dbReference type="Proteomes" id="UP000580861">
    <property type="component" value="Unassembled WGS sequence"/>
</dbReference>
<dbReference type="EMBL" id="JACHMX010000001">
    <property type="protein sequence ID" value="MBB5850272.1"/>
    <property type="molecule type" value="Genomic_DNA"/>
</dbReference>
<proteinExistence type="predicted"/>